<feature type="domain" description="PHB accumulation regulatory" evidence="2">
    <location>
        <begin position="77"/>
        <end position="116"/>
    </location>
</feature>
<dbReference type="GO" id="GO:0006355">
    <property type="term" value="P:regulation of DNA-templated transcription"/>
    <property type="evidence" value="ECO:0007669"/>
    <property type="project" value="InterPro"/>
</dbReference>
<evidence type="ECO:0000313" key="4">
    <source>
        <dbReference type="EMBL" id="OSQ38527.1"/>
    </source>
</evidence>
<evidence type="ECO:0000259" key="3">
    <source>
        <dbReference type="Pfam" id="PF07879"/>
    </source>
</evidence>
<comment type="caution">
    <text evidence="4">The sequence shown here is derived from an EMBL/GenBank/DDBJ whole genome shotgun (WGS) entry which is preliminary data.</text>
</comment>
<name>A0A1Y2L0A1_9PROT</name>
<organism evidence="4 5">
    <name type="scientific">Thalassospira mesophila</name>
    <dbReference type="NCBI Taxonomy" id="1293891"/>
    <lineage>
        <taxon>Bacteria</taxon>
        <taxon>Pseudomonadati</taxon>
        <taxon>Pseudomonadota</taxon>
        <taxon>Alphaproteobacteria</taxon>
        <taxon>Rhodospirillales</taxon>
        <taxon>Thalassospiraceae</taxon>
        <taxon>Thalassospira</taxon>
    </lineage>
</organism>
<reference evidence="4 5" key="1">
    <citation type="submission" date="2014-03" db="EMBL/GenBank/DDBJ databases">
        <title>The draft genome sequence of Thalassospira mesophila JCM 18969.</title>
        <authorList>
            <person name="Lai Q."/>
            <person name="Shao Z."/>
        </authorList>
    </citation>
    <scope>NUCLEOTIDE SEQUENCE [LARGE SCALE GENOMIC DNA]</scope>
    <source>
        <strain evidence="4 5">JCM 18969</strain>
    </source>
</reference>
<dbReference type="EMBL" id="JFKA01000004">
    <property type="protein sequence ID" value="OSQ38527.1"/>
    <property type="molecule type" value="Genomic_DNA"/>
</dbReference>
<dbReference type="Proteomes" id="UP000193391">
    <property type="component" value="Unassembled WGS sequence"/>
</dbReference>
<sequence>MTTKNTNDPDRVVIKKYANRRLYNTATSSYVTLDHLSQMVKENTDFVVYDAKTGDDITRPVLTQIIVEEENKGQNLLPISFLRQLIGFYGDSLQGLIPSYLEQSMRSFSHNQEQMRDYMQGTMQGMFPFGQFEEMNKQNMALFEQTMKMFSPFLAKEQERAQNNGTAPSNTPRPAPAAPAARDSSLDDLKSQLEAMQAQLNNLVEGKTKK</sequence>
<keyword evidence="5" id="KW-1185">Reference proteome</keyword>
<evidence type="ECO:0000259" key="2">
    <source>
        <dbReference type="Pfam" id="PF05233"/>
    </source>
</evidence>
<proteinExistence type="predicted"/>
<dbReference type="InterPro" id="IPR007897">
    <property type="entry name" value="PHB_accumulat"/>
</dbReference>
<dbReference type="RefSeq" id="WP_085582800.1">
    <property type="nucleotide sequence ID" value="NZ_JFKA01000004.1"/>
</dbReference>
<protein>
    <submittedName>
        <fullName evidence="4">Polyhydroxyalkanoate synthesis repressor</fullName>
    </submittedName>
</protein>
<evidence type="ECO:0000256" key="1">
    <source>
        <dbReference type="SAM" id="MobiDB-lite"/>
    </source>
</evidence>
<dbReference type="NCBIfam" id="TIGR01848">
    <property type="entry name" value="PHA_reg_PhaR"/>
    <property type="match status" value="1"/>
</dbReference>
<feature type="compositionally biased region" description="Polar residues" evidence="1">
    <location>
        <begin position="161"/>
        <end position="170"/>
    </location>
</feature>
<gene>
    <name evidence="4" type="ORF">TMES_12085</name>
</gene>
<dbReference type="Pfam" id="PF07879">
    <property type="entry name" value="PHB_acc_N"/>
    <property type="match status" value="1"/>
</dbReference>
<dbReference type="InterPro" id="IPR012909">
    <property type="entry name" value="PHA_DNA-bd_N"/>
</dbReference>
<dbReference type="OrthoDB" id="9795345at2"/>
<dbReference type="Pfam" id="PF05233">
    <property type="entry name" value="PHB_acc"/>
    <property type="match status" value="1"/>
</dbReference>
<accession>A0A1Y2L0A1</accession>
<dbReference type="STRING" id="1293891.TMES_12085"/>
<dbReference type="AlphaFoldDB" id="A0A1Y2L0A1"/>
<dbReference type="InterPro" id="IPR010134">
    <property type="entry name" value="PHA_reg_PhaR"/>
</dbReference>
<feature type="domain" description="PHA accumulation regulator DNA-binding N-terminal" evidence="3">
    <location>
        <begin position="13"/>
        <end position="73"/>
    </location>
</feature>
<feature type="region of interest" description="Disordered" evidence="1">
    <location>
        <begin position="159"/>
        <end position="187"/>
    </location>
</feature>
<evidence type="ECO:0000313" key="5">
    <source>
        <dbReference type="Proteomes" id="UP000193391"/>
    </source>
</evidence>